<sequence length="213" mass="23833">MGGQKEGDGKENRVFEYVHFNLSLRNVLRHFNKLREDCTAVHSTNDSHRIDVKQVGEILVHCLDTSLLKHRTLSEIFPPITKFYMVGYCANTRRIAFGGRNGTIVVHELRAAKSQTIQAHKGAVTSLAFSEDGKYLATYGAEEAKLSFWQTSQTFLGMGQSQLRCIRSQPAPAVFPVISPGGSPQPFRARLVWISSKSLTLMLPNGKEHRFTV</sequence>
<dbReference type="AlphaFoldDB" id="A0A0M3HF84"/>
<dbReference type="WBParaSite" id="ALUE_0000017901-mRNA-1">
    <property type="protein sequence ID" value="ALUE_0000017901-mRNA-1"/>
    <property type="gene ID" value="ALUE_0000017901"/>
</dbReference>
<dbReference type="PANTHER" id="PTHR44099">
    <property type="entry name" value="RABCONNECTIN-3B, ISOFORM A"/>
    <property type="match status" value="1"/>
</dbReference>
<organism evidence="1 2">
    <name type="scientific">Ascaris lumbricoides</name>
    <name type="common">Giant roundworm</name>
    <dbReference type="NCBI Taxonomy" id="6252"/>
    <lineage>
        <taxon>Eukaryota</taxon>
        <taxon>Metazoa</taxon>
        <taxon>Ecdysozoa</taxon>
        <taxon>Nematoda</taxon>
        <taxon>Chromadorea</taxon>
        <taxon>Rhabditida</taxon>
        <taxon>Spirurina</taxon>
        <taxon>Ascaridomorpha</taxon>
        <taxon>Ascaridoidea</taxon>
        <taxon>Ascarididae</taxon>
        <taxon>Ascaris</taxon>
    </lineage>
</organism>
<protein>
    <submittedName>
        <fullName evidence="2">WD_REPEATS_REGION domain-containing protein</fullName>
    </submittedName>
</protein>
<name>A0A0M3HF84_ASCLU</name>
<dbReference type="GO" id="GO:0005737">
    <property type="term" value="C:cytoplasm"/>
    <property type="evidence" value="ECO:0007669"/>
    <property type="project" value="TreeGrafter"/>
</dbReference>
<dbReference type="SUPFAM" id="SSF50978">
    <property type="entry name" value="WD40 repeat-like"/>
    <property type="match status" value="1"/>
</dbReference>
<dbReference type="InterPro" id="IPR036322">
    <property type="entry name" value="WD40_repeat_dom_sf"/>
</dbReference>
<proteinExistence type="predicted"/>
<reference evidence="2" key="1">
    <citation type="submission" date="2017-02" db="UniProtKB">
        <authorList>
            <consortium name="WormBaseParasite"/>
        </authorList>
    </citation>
    <scope>IDENTIFICATION</scope>
</reference>
<dbReference type="Gene3D" id="2.130.10.10">
    <property type="entry name" value="YVTN repeat-like/Quinoprotein amine dehydrogenase"/>
    <property type="match status" value="1"/>
</dbReference>
<evidence type="ECO:0000313" key="2">
    <source>
        <dbReference type="WBParaSite" id="ALUE_0000017901-mRNA-1"/>
    </source>
</evidence>
<dbReference type="InterPro" id="IPR001680">
    <property type="entry name" value="WD40_rpt"/>
</dbReference>
<keyword evidence="1" id="KW-1185">Reference proteome</keyword>
<dbReference type="SMART" id="SM00320">
    <property type="entry name" value="WD40"/>
    <property type="match status" value="1"/>
</dbReference>
<dbReference type="PANTHER" id="PTHR44099:SF4">
    <property type="entry name" value="RABCONNECTIN-3B, ISOFORM A"/>
    <property type="match status" value="1"/>
</dbReference>
<dbReference type="Proteomes" id="UP000036681">
    <property type="component" value="Unplaced"/>
</dbReference>
<dbReference type="InterPro" id="IPR049916">
    <property type="entry name" value="WDR72-like"/>
</dbReference>
<evidence type="ECO:0000313" key="1">
    <source>
        <dbReference type="Proteomes" id="UP000036681"/>
    </source>
</evidence>
<accession>A0A0M3HF84</accession>
<dbReference type="InterPro" id="IPR015943">
    <property type="entry name" value="WD40/YVTN_repeat-like_dom_sf"/>
</dbReference>